<name>A0ABD5WKY3_9EURY</name>
<dbReference type="InterPro" id="IPR058327">
    <property type="entry name" value="DUF8014"/>
</dbReference>
<reference evidence="2 3" key="1">
    <citation type="journal article" date="2019" name="Int. J. Syst. Evol. Microbiol.">
        <title>The Global Catalogue of Microorganisms (GCM) 10K type strain sequencing project: providing services to taxonomists for standard genome sequencing and annotation.</title>
        <authorList>
            <consortium name="The Broad Institute Genomics Platform"/>
            <consortium name="The Broad Institute Genome Sequencing Center for Infectious Disease"/>
            <person name="Wu L."/>
            <person name="Ma J."/>
        </authorList>
    </citation>
    <scope>NUCLEOTIDE SEQUENCE [LARGE SCALE GENOMIC DNA]</scope>
    <source>
        <strain evidence="2 3">DT72</strain>
    </source>
</reference>
<evidence type="ECO:0000259" key="1">
    <source>
        <dbReference type="Pfam" id="PF26046"/>
    </source>
</evidence>
<keyword evidence="3" id="KW-1185">Reference proteome</keyword>
<sequence length="58" mass="6312">MAYVPTMECAESGCSESATVRLHVPWAENREVCAGHARVLVRQDGVVADPLTNGDEWP</sequence>
<organism evidence="2 3">
    <name type="scientific">Halorussus caseinilyticus</name>
    <dbReference type="NCBI Taxonomy" id="3034025"/>
    <lineage>
        <taxon>Archaea</taxon>
        <taxon>Methanobacteriati</taxon>
        <taxon>Methanobacteriota</taxon>
        <taxon>Stenosarchaea group</taxon>
        <taxon>Halobacteria</taxon>
        <taxon>Halobacteriales</taxon>
        <taxon>Haladaptataceae</taxon>
        <taxon>Halorussus</taxon>
    </lineage>
</organism>
<gene>
    <name evidence="2" type="ORF">ACFQJ6_09680</name>
</gene>
<evidence type="ECO:0000313" key="2">
    <source>
        <dbReference type="EMBL" id="MFC7080345.1"/>
    </source>
</evidence>
<protein>
    <recommendedName>
        <fullName evidence="1">DUF8014 domain-containing protein</fullName>
    </recommendedName>
</protein>
<dbReference type="Pfam" id="PF26046">
    <property type="entry name" value="DUF8014"/>
    <property type="match status" value="1"/>
</dbReference>
<comment type="caution">
    <text evidence="2">The sequence shown here is derived from an EMBL/GenBank/DDBJ whole genome shotgun (WGS) entry which is preliminary data.</text>
</comment>
<dbReference type="Proteomes" id="UP001596407">
    <property type="component" value="Unassembled WGS sequence"/>
</dbReference>
<accession>A0ABD5WKY3</accession>
<feature type="domain" description="DUF8014" evidence="1">
    <location>
        <begin position="7"/>
        <end position="57"/>
    </location>
</feature>
<evidence type="ECO:0000313" key="3">
    <source>
        <dbReference type="Proteomes" id="UP001596407"/>
    </source>
</evidence>
<dbReference type="GeneID" id="79303035"/>
<dbReference type="RefSeq" id="WP_276282247.1">
    <property type="nucleotide sequence ID" value="NZ_CP119809.1"/>
</dbReference>
<proteinExistence type="predicted"/>
<dbReference type="EMBL" id="JBHSZH010000005">
    <property type="protein sequence ID" value="MFC7080345.1"/>
    <property type="molecule type" value="Genomic_DNA"/>
</dbReference>
<dbReference type="AlphaFoldDB" id="A0ABD5WKY3"/>